<dbReference type="AlphaFoldDB" id="A0A1Y2IIL4"/>
<reference evidence="1 2" key="1">
    <citation type="journal article" date="2015" name="Biotechnol. Biofuels">
        <title>Enhanced degradation of softwood versus hardwood by the white-rot fungus Pycnoporus coccineus.</title>
        <authorList>
            <person name="Couturier M."/>
            <person name="Navarro D."/>
            <person name="Chevret D."/>
            <person name="Henrissat B."/>
            <person name="Piumi F."/>
            <person name="Ruiz-Duenas F.J."/>
            <person name="Martinez A.T."/>
            <person name="Grigoriev I.V."/>
            <person name="Riley R."/>
            <person name="Lipzen A."/>
            <person name="Berrin J.G."/>
            <person name="Master E.R."/>
            <person name="Rosso M.N."/>
        </authorList>
    </citation>
    <scope>NUCLEOTIDE SEQUENCE [LARGE SCALE GENOMIC DNA]</scope>
    <source>
        <strain evidence="1 2">BRFM310</strain>
    </source>
</reference>
<keyword evidence="2" id="KW-1185">Reference proteome</keyword>
<accession>A0A1Y2IIL4</accession>
<dbReference type="OrthoDB" id="412402at2759"/>
<protein>
    <submittedName>
        <fullName evidence="1">Uncharacterized protein</fullName>
    </submittedName>
</protein>
<dbReference type="Proteomes" id="UP000193067">
    <property type="component" value="Unassembled WGS sequence"/>
</dbReference>
<proteinExistence type="predicted"/>
<dbReference type="EMBL" id="KZ084121">
    <property type="protein sequence ID" value="OSD00101.1"/>
    <property type="molecule type" value="Genomic_DNA"/>
</dbReference>
<dbReference type="Pfam" id="PF12224">
    <property type="entry name" value="Amidoligase_2"/>
    <property type="match status" value="1"/>
</dbReference>
<dbReference type="InterPro" id="IPR022025">
    <property type="entry name" value="Amidoligase_2"/>
</dbReference>
<evidence type="ECO:0000313" key="2">
    <source>
        <dbReference type="Proteomes" id="UP000193067"/>
    </source>
</evidence>
<name>A0A1Y2IIL4_TRAC3</name>
<organism evidence="1 2">
    <name type="scientific">Trametes coccinea (strain BRFM310)</name>
    <name type="common">Pycnoporus coccineus</name>
    <dbReference type="NCBI Taxonomy" id="1353009"/>
    <lineage>
        <taxon>Eukaryota</taxon>
        <taxon>Fungi</taxon>
        <taxon>Dikarya</taxon>
        <taxon>Basidiomycota</taxon>
        <taxon>Agaricomycotina</taxon>
        <taxon>Agaricomycetes</taxon>
        <taxon>Polyporales</taxon>
        <taxon>Polyporaceae</taxon>
        <taxon>Trametes</taxon>
    </lineage>
</organism>
<sequence>MLVCRFEDAVDQCLPDHRVQRRNGNILPNHHNTLLRSQPLDQVYHLIEGATDLRALLRTINYVRREGSGSDKDDAYNGYQDSKYFKVNFTAAQKFKTVEFRQHEGTVSATVTIEWAEFILRFVNFAIYSHPDQLKAGGLNGTIQELHHLFVLPRLFQERLRRKHIQI</sequence>
<evidence type="ECO:0000313" key="1">
    <source>
        <dbReference type="EMBL" id="OSD00101.1"/>
    </source>
</evidence>
<gene>
    <name evidence="1" type="ORF">PYCCODRAFT_714980</name>
</gene>